<gene>
    <name evidence="2" type="ORF">NF27_EY02010</name>
</gene>
<keyword evidence="3" id="KW-1185">Reference proteome</keyword>
<dbReference type="OrthoDB" id="9891677at2"/>
<dbReference type="RefSeq" id="WP_039457231.1">
    <property type="nucleotide sequence ID" value="NZ_JSWE01000124.1"/>
</dbReference>
<accession>A0A0C1QYP4</accession>
<protein>
    <submittedName>
        <fullName evidence="2">Uncharacterized protein</fullName>
    </submittedName>
</protein>
<evidence type="ECO:0000256" key="1">
    <source>
        <dbReference type="SAM" id="MobiDB-lite"/>
    </source>
</evidence>
<proteinExistence type="predicted"/>
<reference evidence="2 3" key="1">
    <citation type="submission" date="2014-11" db="EMBL/GenBank/DDBJ databases">
        <title>A Rickettsiales Symbiont of Amoebae With Ancient Features.</title>
        <authorList>
            <person name="Schulz F."/>
            <person name="Martijn J."/>
            <person name="Wascher F."/>
            <person name="Kostanjsek R."/>
            <person name="Ettema T.J."/>
            <person name="Horn M."/>
        </authorList>
    </citation>
    <scope>NUCLEOTIDE SEQUENCE [LARGE SCALE GENOMIC DNA]</scope>
    <source>
        <strain evidence="2 3">UWC36</strain>
    </source>
</reference>
<feature type="region of interest" description="Disordered" evidence="1">
    <location>
        <begin position="1"/>
        <end position="71"/>
    </location>
</feature>
<dbReference type="EMBL" id="JSWE01000124">
    <property type="protein sequence ID" value="KIE05105.1"/>
    <property type="molecule type" value="Genomic_DNA"/>
</dbReference>
<evidence type="ECO:0000313" key="2">
    <source>
        <dbReference type="EMBL" id="KIE05105.1"/>
    </source>
</evidence>
<dbReference type="AlphaFoldDB" id="A0A0C1QYP4"/>
<name>A0A0C1QYP4_9RICK</name>
<sequence length="71" mass="7962">MANYDLSSVHQLPAVATADKEKPAAAQINQVKDDSIKNQHKGSTGEKKPIRRHAEALQREQQPPLRYFPRG</sequence>
<feature type="compositionally biased region" description="Polar residues" evidence="1">
    <location>
        <begin position="1"/>
        <end position="10"/>
    </location>
</feature>
<feature type="compositionally biased region" description="Basic and acidic residues" evidence="1">
    <location>
        <begin position="31"/>
        <end position="58"/>
    </location>
</feature>
<dbReference type="Proteomes" id="UP000031258">
    <property type="component" value="Unassembled WGS sequence"/>
</dbReference>
<comment type="caution">
    <text evidence="2">The sequence shown here is derived from an EMBL/GenBank/DDBJ whole genome shotgun (WGS) entry which is preliminary data.</text>
</comment>
<organism evidence="2 3">
    <name type="scientific">Candidatus Jidaibacter acanthamoebae</name>
    <dbReference type="NCBI Taxonomy" id="86105"/>
    <lineage>
        <taxon>Bacteria</taxon>
        <taxon>Pseudomonadati</taxon>
        <taxon>Pseudomonadota</taxon>
        <taxon>Alphaproteobacteria</taxon>
        <taxon>Rickettsiales</taxon>
        <taxon>Candidatus Midichloriaceae</taxon>
        <taxon>Candidatus Jidaibacter</taxon>
    </lineage>
</organism>
<evidence type="ECO:0000313" key="3">
    <source>
        <dbReference type="Proteomes" id="UP000031258"/>
    </source>
</evidence>